<proteinExistence type="predicted"/>
<accession>A0A558AR09</accession>
<dbReference type="Gene3D" id="3.40.50.720">
    <property type="entry name" value="NAD(P)-binding Rossmann-like Domain"/>
    <property type="match status" value="1"/>
</dbReference>
<dbReference type="InterPro" id="IPR013154">
    <property type="entry name" value="ADH-like_N"/>
</dbReference>
<dbReference type="EMBL" id="VMSJ01000006">
    <property type="protein sequence ID" value="TVT26676.1"/>
    <property type="molecule type" value="Genomic_DNA"/>
</dbReference>
<reference evidence="2 3" key="1">
    <citation type="submission" date="2019-07" db="EMBL/GenBank/DDBJ databases">
        <title>Salinicoccus cyprini sp. nov., isolated from gastro-intestinal tract of mirror carp, Cyprinus carpio var. specularis, collected from Gobind Sagar Reservoir, Himachal Pradesh, India.</title>
        <authorList>
            <person name="Talwar C."/>
            <person name="Singh A.K."/>
            <person name="Lal R."/>
            <person name="Negi R.K."/>
        </authorList>
    </citation>
    <scope>NUCLEOTIDE SEQUENCE [LARGE SCALE GENOMIC DNA]</scope>
    <source>
        <strain evidence="2 3">CT19</strain>
    </source>
</reference>
<evidence type="ECO:0000313" key="2">
    <source>
        <dbReference type="EMBL" id="TVT26676.1"/>
    </source>
</evidence>
<dbReference type="AlphaFoldDB" id="A0A558AR09"/>
<dbReference type="InterPro" id="IPR011032">
    <property type="entry name" value="GroES-like_sf"/>
</dbReference>
<dbReference type="SUPFAM" id="SSF50129">
    <property type="entry name" value="GroES-like"/>
    <property type="match status" value="1"/>
</dbReference>
<dbReference type="SMART" id="SM00829">
    <property type="entry name" value="PKS_ER"/>
    <property type="match status" value="1"/>
</dbReference>
<dbReference type="InterPro" id="IPR014188">
    <property type="entry name" value="Acrylyl-CoA_reductase_AcuI"/>
</dbReference>
<evidence type="ECO:0000313" key="3">
    <source>
        <dbReference type="Proteomes" id="UP000315103"/>
    </source>
</evidence>
<feature type="domain" description="Enoyl reductase (ER)" evidence="1">
    <location>
        <begin position="15"/>
        <end position="326"/>
    </location>
</feature>
<gene>
    <name evidence="2" type="ORF">FO441_11755</name>
</gene>
<dbReference type="InterPro" id="IPR013149">
    <property type="entry name" value="ADH-like_C"/>
</dbReference>
<dbReference type="Proteomes" id="UP000315103">
    <property type="component" value="Unassembled WGS sequence"/>
</dbReference>
<dbReference type="GO" id="GO:0043957">
    <property type="term" value="F:acryloyl-CoA reductase (NADPH) activity"/>
    <property type="evidence" value="ECO:0007669"/>
    <property type="project" value="TreeGrafter"/>
</dbReference>
<dbReference type="InterPro" id="IPR020843">
    <property type="entry name" value="ER"/>
</dbReference>
<dbReference type="Pfam" id="PF00107">
    <property type="entry name" value="ADH_zinc_N"/>
    <property type="match status" value="1"/>
</dbReference>
<keyword evidence="3" id="KW-1185">Reference proteome</keyword>
<organism evidence="2 3">
    <name type="scientific">Salinicoccus cyprini</name>
    <dbReference type="NCBI Taxonomy" id="2493691"/>
    <lineage>
        <taxon>Bacteria</taxon>
        <taxon>Bacillati</taxon>
        <taxon>Bacillota</taxon>
        <taxon>Bacilli</taxon>
        <taxon>Bacillales</taxon>
        <taxon>Staphylococcaceae</taxon>
        <taxon>Salinicoccus</taxon>
    </lineage>
</organism>
<keyword evidence="2" id="KW-0560">Oxidoreductase</keyword>
<name>A0A558AR09_9STAP</name>
<dbReference type="SUPFAM" id="SSF51735">
    <property type="entry name" value="NAD(P)-binding Rossmann-fold domains"/>
    <property type="match status" value="1"/>
</dbReference>
<dbReference type="GO" id="GO:0043958">
    <property type="term" value="F:acryloyl-CoA reductase (NADH) activity"/>
    <property type="evidence" value="ECO:0007669"/>
    <property type="project" value="UniProtKB-EC"/>
</dbReference>
<protein>
    <submittedName>
        <fullName evidence="2">Acryloyl-CoA reductase</fullName>
        <ecNumber evidence="2">1.3.1.95</ecNumber>
    </submittedName>
</protein>
<sequence length="328" mass="35418">MEKFRALVVDKKDAETTMEIKEIGMDDLSEGEVTIKVAYSSVNYKDGMVAVKGSIAERFPIIPGIDLAGTVISSEDERFKEGDEVIATSYHIGTRHSGGFSEVARIPSEWVVPLPEGLSLKESMELGTAGFTAALCVQRLEENGLEPGPGKVLVDGASGGVGSLAINMLADRGYTVVASTGRTEEAEYLKSLGADTVIHRDEVTDEDGKSTRKRQWKAAVDPVGGKTLQYILSSLDYGGSVATCGLAGGIEVETTVLPFISRGINWLGIDSVKYPMEQRLKVWDRLANDLKPSALETHIAYEAALEELPDTLNDILKGHVRGRVIVKF</sequence>
<dbReference type="RefSeq" id="WP_145290421.1">
    <property type="nucleotide sequence ID" value="NZ_VMSJ01000006.1"/>
</dbReference>
<dbReference type="OrthoDB" id="9782155at2"/>
<dbReference type="PANTHER" id="PTHR43677:SF1">
    <property type="entry name" value="ACRYLYL-COA REDUCTASE ACUI-RELATED"/>
    <property type="match status" value="1"/>
</dbReference>
<dbReference type="InterPro" id="IPR036291">
    <property type="entry name" value="NAD(P)-bd_dom_sf"/>
</dbReference>
<dbReference type="InterPro" id="IPR051397">
    <property type="entry name" value="Zn-ADH-like_protein"/>
</dbReference>
<dbReference type="EC" id="1.3.1.95" evidence="2"/>
<evidence type="ECO:0000259" key="1">
    <source>
        <dbReference type="SMART" id="SM00829"/>
    </source>
</evidence>
<dbReference type="Gene3D" id="3.90.180.10">
    <property type="entry name" value="Medium-chain alcohol dehydrogenases, catalytic domain"/>
    <property type="match status" value="1"/>
</dbReference>
<dbReference type="Pfam" id="PF08240">
    <property type="entry name" value="ADH_N"/>
    <property type="match status" value="1"/>
</dbReference>
<dbReference type="PANTHER" id="PTHR43677">
    <property type="entry name" value="SHORT-CHAIN DEHYDROGENASE/REDUCTASE"/>
    <property type="match status" value="1"/>
</dbReference>
<dbReference type="NCBIfam" id="TIGR02823">
    <property type="entry name" value="oxido_YhdH"/>
    <property type="match status" value="1"/>
</dbReference>
<comment type="caution">
    <text evidence="2">The sequence shown here is derived from an EMBL/GenBank/DDBJ whole genome shotgun (WGS) entry which is preliminary data.</text>
</comment>